<feature type="transmembrane region" description="Helical" evidence="1">
    <location>
        <begin position="496"/>
        <end position="515"/>
    </location>
</feature>
<dbReference type="GO" id="GO:0004175">
    <property type="term" value="F:endopeptidase activity"/>
    <property type="evidence" value="ECO:0007669"/>
    <property type="project" value="UniProtKB-ARBA"/>
</dbReference>
<proteinExistence type="predicted"/>
<keyword evidence="4" id="KW-1185">Reference proteome</keyword>
<evidence type="ECO:0000313" key="4">
    <source>
        <dbReference type="Proteomes" id="UP000536179"/>
    </source>
</evidence>
<dbReference type="GO" id="GO:0140359">
    <property type="term" value="F:ABC-type transporter activity"/>
    <property type="evidence" value="ECO:0007669"/>
    <property type="project" value="InterPro"/>
</dbReference>
<feature type="transmembrane region" description="Helical" evidence="1">
    <location>
        <begin position="738"/>
        <end position="755"/>
    </location>
</feature>
<feature type="transmembrane region" description="Helical" evidence="1">
    <location>
        <begin position="358"/>
        <end position="379"/>
    </location>
</feature>
<sequence>MSQSSKEKRKTAQRAGRPRFNAIRLIYTREMRDQLRDRRTLFTIAVLPMLLYPLVGMLLLQIAQFTRQHTISVCVIGVEHVTENLESVGADSLVSPLLVVQNEGDDEATESARVHPLGASELTSFRFPKALWDSNSNIDVYAYQAAELSRSGDLETRAQDWVRDQTFDCVVCVNQPLAVDVSNFSAEDLAGEAASIGVYYNVASDQSMIAKDRMVSILNRWRGTWVRSRLADAGVELSVLDPFQINDCDIAPERTREAAFWSKLLPFIMLVWAMTGAFYPAIDLVAGEKERGTLETLLCSPALREEIVWGKLGAVMTFSMMTAILNASSMLVTSSFVFNQIGVGPAGSSMGAPPLIPMLWLLVALIPLSALFSALALAVAAMARSSKEGQYYLMPLMMVTLPLVLLPMLPGTTLNLGTSLIPVTGMFLLVRSLVEGQHFEALTFLPMVAVVTSGCLYIATRWAKRQFESESVLFGDGDQWELGAWMRHLWRDRQRAATPTIAFGCGAVILVALFFGKLAVTEMPDTFGGIAKLVFLPQFGLILAPTLLMATMMTTSLKTSLRLNSVNWRVWSLVSVLAVMLHPIYMQLAGLIGEMYPLSPQALEAMRPFGEHIASAPWLSVILLMAVVPAICEELAFRGFIFGGLVRNNSPVRAVLVTAFMFGISHGVLQQSISATFMGVLLGWVALRTGSVLPGILIHFGNNALSVSLGRIAELKLPGMQNLISVDAISQAPQYHPIWTGCALFVSVACLIALYRTTADLDVMENNDVLADRIISDQPVRDPSLKQYAS</sequence>
<comment type="caution">
    <text evidence="3">The sequence shown here is derived from an EMBL/GenBank/DDBJ whole genome shotgun (WGS) entry which is preliminary data.</text>
</comment>
<keyword evidence="1" id="KW-0812">Transmembrane</keyword>
<evidence type="ECO:0000256" key="1">
    <source>
        <dbReference type="SAM" id="Phobius"/>
    </source>
</evidence>
<keyword evidence="1" id="KW-0472">Membrane</keyword>
<feature type="transmembrane region" description="Helical" evidence="1">
    <location>
        <begin position="41"/>
        <end position="63"/>
    </location>
</feature>
<gene>
    <name evidence="3" type="ORF">FHS27_005615</name>
</gene>
<protein>
    <submittedName>
        <fullName evidence="3">Sodium transport system permease protein</fullName>
    </submittedName>
</protein>
<keyword evidence="1" id="KW-1133">Transmembrane helix</keyword>
<dbReference type="GO" id="GO:0080120">
    <property type="term" value="P:CAAX-box protein maturation"/>
    <property type="evidence" value="ECO:0007669"/>
    <property type="project" value="UniProtKB-ARBA"/>
</dbReference>
<dbReference type="Pfam" id="PF02517">
    <property type="entry name" value="Rce1-like"/>
    <property type="match status" value="1"/>
</dbReference>
<dbReference type="InterPro" id="IPR003675">
    <property type="entry name" value="Rce1/LyrA-like_dom"/>
</dbReference>
<dbReference type="PANTHER" id="PTHR43471">
    <property type="entry name" value="ABC TRANSPORTER PERMEASE"/>
    <property type="match status" value="1"/>
</dbReference>
<evidence type="ECO:0000313" key="3">
    <source>
        <dbReference type="EMBL" id="MBB3209775.1"/>
    </source>
</evidence>
<feature type="transmembrane region" description="Helical" evidence="1">
    <location>
        <begin position="613"/>
        <end position="631"/>
    </location>
</feature>
<dbReference type="NCBIfam" id="NF041647">
    <property type="entry name" value="ABC_perm_CPBP"/>
    <property type="match status" value="1"/>
</dbReference>
<feature type="transmembrane region" description="Helical" evidence="1">
    <location>
        <begin position="527"/>
        <end position="550"/>
    </location>
</feature>
<dbReference type="Pfam" id="PF12679">
    <property type="entry name" value="ABC2_membrane_2"/>
    <property type="match status" value="1"/>
</dbReference>
<feature type="transmembrane region" description="Helical" evidence="1">
    <location>
        <begin position="441"/>
        <end position="459"/>
    </location>
</feature>
<dbReference type="PANTHER" id="PTHR43471:SF3">
    <property type="entry name" value="ABC TRANSPORTER PERMEASE PROTEIN NATB"/>
    <property type="match status" value="1"/>
</dbReference>
<feature type="transmembrane region" description="Helical" evidence="1">
    <location>
        <begin position="570"/>
        <end position="592"/>
    </location>
</feature>
<feature type="domain" description="CAAX prenyl protease 2/Lysostaphin resistance protein A-like" evidence="2">
    <location>
        <begin position="618"/>
        <end position="705"/>
    </location>
</feature>
<evidence type="ECO:0000259" key="2">
    <source>
        <dbReference type="Pfam" id="PF02517"/>
    </source>
</evidence>
<dbReference type="Proteomes" id="UP000536179">
    <property type="component" value="Unassembled WGS sequence"/>
</dbReference>
<accession>A0A7W5E432</accession>
<dbReference type="RefSeq" id="WP_184308655.1">
    <property type="nucleotide sequence ID" value="NZ_JACHXU010000027.1"/>
</dbReference>
<feature type="transmembrane region" description="Helical" evidence="1">
    <location>
        <begin position="312"/>
        <end position="338"/>
    </location>
</feature>
<feature type="transmembrane region" description="Helical" evidence="1">
    <location>
        <begin position="651"/>
        <end position="669"/>
    </location>
</feature>
<dbReference type="AlphaFoldDB" id="A0A7W5E432"/>
<name>A0A7W5E432_9BACT</name>
<dbReference type="EMBL" id="JACHXU010000027">
    <property type="protein sequence ID" value="MBB3209775.1"/>
    <property type="molecule type" value="Genomic_DNA"/>
</dbReference>
<reference evidence="3 4" key="1">
    <citation type="submission" date="2020-08" db="EMBL/GenBank/DDBJ databases">
        <title>Genomic Encyclopedia of Type Strains, Phase III (KMG-III): the genomes of soil and plant-associated and newly described type strains.</title>
        <authorList>
            <person name="Whitman W."/>
        </authorList>
    </citation>
    <scope>NUCLEOTIDE SEQUENCE [LARGE SCALE GENOMIC DNA]</scope>
    <source>
        <strain evidence="3 4">CECT 8075</strain>
    </source>
</reference>
<organism evidence="3 4">
    <name type="scientific">Aporhodopirellula rubra</name>
    <dbReference type="NCBI Taxonomy" id="980271"/>
    <lineage>
        <taxon>Bacteria</taxon>
        <taxon>Pseudomonadati</taxon>
        <taxon>Planctomycetota</taxon>
        <taxon>Planctomycetia</taxon>
        <taxon>Pirellulales</taxon>
        <taxon>Pirellulaceae</taxon>
        <taxon>Aporhodopirellula</taxon>
    </lineage>
</organism>
<feature type="transmembrane region" description="Helical" evidence="1">
    <location>
        <begin position="264"/>
        <end position="282"/>
    </location>
</feature>
<dbReference type="GO" id="GO:0005886">
    <property type="term" value="C:plasma membrane"/>
    <property type="evidence" value="ECO:0007669"/>
    <property type="project" value="UniProtKB-SubCell"/>
</dbReference>